<keyword evidence="1" id="KW-0812">Transmembrane</keyword>
<keyword evidence="1" id="KW-1133">Transmembrane helix</keyword>
<keyword evidence="1" id="KW-0472">Membrane</keyword>
<keyword evidence="3" id="KW-1185">Reference proteome</keyword>
<accession>X6PBE5</accession>
<comment type="caution">
    <text evidence="2">The sequence shown here is derived from an EMBL/GenBank/DDBJ whole genome shotgun (WGS) entry which is preliminary data.</text>
</comment>
<organism evidence="2 3">
    <name type="scientific">Reticulomyxa filosa</name>
    <dbReference type="NCBI Taxonomy" id="46433"/>
    <lineage>
        <taxon>Eukaryota</taxon>
        <taxon>Sar</taxon>
        <taxon>Rhizaria</taxon>
        <taxon>Retaria</taxon>
        <taxon>Foraminifera</taxon>
        <taxon>Monothalamids</taxon>
        <taxon>Reticulomyxidae</taxon>
        <taxon>Reticulomyxa</taxon>
    </lineage>
</organism>
<sequence>MYLLNSLAGVSCVASATNSNSCSTQFRSYVPWATNGEEATGYWHTLQSLHANFWLAAHALIIASSVVLTITSHLACLVWPKHVQKGGIFFIIFWDSFMLSNICFRLEYKLLSFLFFVMGTLHVHIAMDFMIEALPIFWFFPDDEIAIIDPQNLTIRDWIVVRYKMFFLPHFQKAQVQYEIDSPDVSRNGGRSSLHNTKTKVVFRV</sequence>
<feature type="transmembrane region" description="Helical" evidence="1">
    <location>
        <begin position="53"/>
        <end position="79"/>
    </location>
</feature>
<evidence type="ECO:0000313" key="3">
    <source>
        <dbReference type="Proteomes" id="UP000023152"/>
    </source>
</evidence>
<dbReference type="Proteomes" id="UP000023152">
    <property type="component" value="Unassembled WGS sequence"/>
</dbReference>
<reference evidence="2 3" key="1">
    <citation type="journal article" date="2013" name="Curr. Biol.">
        <title>The Genome of the Foraminiferan Reticulomyxa filosa.</title>
        <authorList>
            <person name="Glockner G."/>
            <person name="Hulsmann N."/>
            <person name="Schleicher M."/>
            <person name="Noegel A.A."/>
            <person name="Eichinger L."/>
            <person name="Gallinger C."/>
            <person name="Pawlowski J."/>
            <person name="Sierra R."/>
            <person name="Euteneuer U."/>
            <person name="Pillet L."/>
            <person name="Moustafa A."/>
            <person name="Platzer M."/>
            <person name="Groth M."/>
            <person name="Szafranski K."/>
            <person name="Schliwa M."/>
        </authorList>
    </citation>
    <scope>NUCLEOTIDE SEQUENCE [LARGE SCALE GENOMIC DNA]</scope>
</reference>
<protein>
    <submittedName>
        <fullName evidence="2">Uncharacterized protein</fullName>
    </submittedName>
</protein>
<dbReference type="AlphaFoldDB" id="X6PBE5"/>
<gene>
    <name evidence="2" type="ORF">RFI_01566</name>
</gene>
<dbReference type="EMBL" id="ASPP01001555">
    <property type="protein sequence ID" value="ETO35496.1"/>
    <property type="molecule type" value="Genomic_DNA"/>
</dbReference>
<feature type="transmembrane region" description="Helical" evidence="1">
    <location>
        <begin position="86"/>
        <end position="104"/>
    </location>
</feature>
<name>X6PBE5_RETFI</name>
<evidence type="ECO:0000256" key="1">
    <source>
        <dbReference type="SAM" id="Phobius"/>
    </source>
</evidence>
<proteinExistence type="predicted"/>
<evidence type="ECO:0000313" key="2">
    <source>
        <dbReference type="EMBL" id="ETO35496.1"/>
    </source>
</evidence>